<evidence type="ECO:0000313" key="1">
    <source>
        <dbReference type="EMBL" id="MPN39464.1"/>
    </source>
</evidence>
<sequence>MRPEAEATGRMDQLSKKKPYSHLTDCVAYGADTASHLVFKSEDILTDLFCMPFCGTLIHAKGPGNPSNSLIPYVIERAEGTEACFAHVLSSRNEKDPAKVLGAEFVKGDACLHVTVRTASGCREFDFDME</sequence>
<dbReference type="AlphaFoldDB" id="A0A645HTI1"/>
<name>A0A645HTI1_9ZZZZ</name>
<proteinExistence type="predicted"/>
<dbReference type="EMBL" id="VSSQ01095297">
    <property type="protein sequence ID" value="MPN39464.1"/>
    <property type="molecule type" value="Genomic_DNA"/>
</dbReference>
<comment type="caution">
    <text evidence="1">The sequence shown here is derived from an EMBL/GenBank/DDBJ whole genome shotgun (WGS) entry which is preliminary data.</text>
</comment>
<protein>
    <submittedName>
        <fullName evidence="1">Uncharacterized protein</fullName>
    </submittedName>
</protein>
<organism evidence="1">
    <name type="scientific">bioreactor metagenome</name>
    <dbReference type="NCBI Taxonomy" id="1076179"/>
    <lineage>
        <taxon>unclassified sequences</taxon>
        <taxon>metagenomes</taxon>
        <taxon>ecological metagenomes</taxon>
    </lineage>
</organism>
<reference evidence="1" key="1">
    <citation type="submission" date="2019-08" db="EMBL/GenBank/DDBJ databases">
        <authorList>
            <person name="Kucharzyk K."/>
            <person name="Murdoch R.W."/>
            <person name="Higgins S."/>
            <person name="Loffler F."/>
        </authorList>
    </citation>
    <scope>NUCLEOTIDE SEQUENCE</scope>
</reference>
<gene>
    <name evidence="1" type="ORF">SDC9_186992</name>
</gene>
<accession>A0A645HTI1</accession>